<sequence length="82" mass="8755">MFICVPIKVLHEAAGHTMTCEASTGEVHREKLSGGEDNVNCQMSDMTEISGGAWVAQLVECLISAQVMISDSWVGAPCRALC</sequence>
<dbReference type="Gene3D" id="2.30.30.100">
    <property type="match status" value="1"/>
</dbReference>
<evidence type="ECO:0000256" key="1">
    <source>
        <dbReference type="ARBA" id="ARBA00022728"/>
    </source>
</evidence>
<organism evidence="2 3">
    <name type="scientific">Suricata suricatta</name>
    <name type="common">Meerkat</name>
    <dbReference type="NCBI Taxonomy" id="37032"/>
    <lineage>
        <taxon>Eukaryota</taxon>
        <taxon>Metazoa</taxon>
        <taxon>Chordata</taxon>
        <taxon>Craniata</taxon>
        <taxon>Vertebrata</taxon>
        <taxon>Euteleostomi</taxon>
        <taxon>Mammalia</taxon>
        <taxon>Eutheria</taxon>
        <taxon>Laurasiatheria</taxon>
        <taxon>Carnivora</taxon>
        <taxon>Feliformia</taxon>
        <taxon>Herpestidae</taxon>
        <taxon>Suricata</taxon>
    </lineage>
</organism>
<reference evidence="2" key="2">
    <citation type="submission" date="2025-08" db="UniProtKB">
        <authorList>
            <consortium name="Ensembl"/>
        </authorList>
    </citation>
    <scope>IDENTIFICATION</scope>
</reference>
<reference evidence="2" key="3">
    <citation type="submission" date="2025-09" db="UniProtKB">
        <authorList>
            <consortium name="Ensembl"/>
        </authorList>
    </citation>
    <scope>IDENTIFICATION</scope>
</reference>
<dbReference type="Ensembl" id="ENSSSUT00005002920.1">
    <property type="protein sequence ID" value="ENSSSUP00005002495.1"/>
    <property type="gene ID" value="ENSSSUG00005001694.1"/>
</dbReference>
<evidence type="ECO:0000313" key="3">
    <source>
        <dbReference type="Proteomes" id="UP000472268"/>
    </source>
</evidence>
<accession>A0A673SZ13</accession>
<keyword evidence="1" id="KW-0508">mRNA splicing</keyword>
<dbReference type="InterPro" id="IPR010920">
    <property type="entry name" value="LSM_dom_sf"/>
</dbReference>
<keyword evidence="1" id="KW-0507">mRNA processing</keyword>
<dbReference type="GO" id="GO:0006396">
    <property type="term" value="P:RNA processing"/>
    <property type="evidence" value="ECO:0007669"/>
    <property type="project" value="InterPro"/>
</dbReference>
<dbReference type="InterPro" id="IPR027141">
    <property type="entry name" value="LSm4/Sm_D1/D3"/>
</dbReference>
<name>A0A673SZ13_SURSU</name>
<dbReference type="AlphaFoldDB" id="A0A673SZ13"/>
<proteinExistence type="predicted"/>
<protein>
    <submittedName>
        <fullName evidence="2">Uncharacterized protein</fullName>
    </submittedName>
</protein>
<keyword evidence="3" id="KW-1185">Reference proteome</keyword>
<dbReference type="GO" id="GO:0005681">
    <property type="term" value="C:spliceosomal complex"/>
    <property type="evidence" value="ECO:0007669"/>
    <property type="project" value="UniProtKB-KW"/>
</dbReference>
<evidence type="ECO:0000313" key="2">
    <source>
        <dbReference type="Ensembl" id="ENSSSUP00005002495.1"/>
    </source>
</evidence>
<dbReference type="PANTHER" id="PTHR23338">
    <property type="entry name" value="SMALL NUCLEAR RIBONUCLEOPROTEIN SM"/>
    <property type="match status" value="1"/>
</dbReference>
<keyword evidence="1" id="KW-0747">Spliceosome</keyword>
<reference evidence="2 3" key="1">
    <citation type="submission" date="2019-05" db="EMBL/GenBank/DDBJ databases">
        <title>A Chromosome-scale Meerkat (S. suricatta) Genome Assembly.</title>
        <authorList>
            <person name="Dudchenko O."/>
            <person name="Lieberman Aiden E."/>
            <person name="Tung J."/>
            <person name="Barreiro L.B."/>
            <person name="Clutton-Brock T.H."/>
        </authorList>
    </citation>
    <scope>NUCLEOTIDE SEQUENCE [LARGE SCALE GENOMIC DNA]</scope>
</reference>
<dbReference type="SUPFAM" id="SSF50182">
    <property type="entry name" value="Sm-like ribonucleoproteins"/>
    <property type="match status" value="1"/>
</dbReference>
<dbReference type="Proteomes" id="UP000472268">
    <property type="component" value="Chromosome 1"/>
</dbReference>